<accession>A0ABP6A8J3</accession>
<keyword evidence="3" id="KW-1185">Reference proteome</keyword>
<name>A0ABP6A8J3_STRLO</name>
<feature type="chain" id="PRO_5046928156" evidence="1">
    <location>
        <begin position="27"/>
        <end position="176"/>
    </location>
</feature>
<organism evidence="2 3">
    <name type="scientific">Streptomyces longisporus</name>
    <dbReference type="NCBI Taxonomy" id="1948"/>
    <lineage>
        <taxon>Bacteria</taxon>
        <taxon>Bacillati</taxon>
        <taxon>Actinomycetota</taxon>
        <taxon>Actinomycetes</taxon>
        <taxon>Kitasatosporales</taxon>
        <taxon>Streptomycetaceae</taxon>
        <taxon>Streptomyces</taxon>
    </lineage>
</organism>
<dbReference type="Proteomes" id="UP001501777">
    <property type="component" value="Unassembled WGS sequence"/>
</dbReference>
<evidence type="ECO:0000313" key="3">
    <source>
        <dbReference type="Proteomes" id="UP001501777"/>
    </source>
</evidence>
<gene>
    <name evidence="2" type="ORF">GCM10010276_67630</name>
</gene>
<keyword evidence="1" id="KW-0732">Signal</keyword>
<protein>
    <submittedName>
        <fullName evidence="2">Uncharacterized protein</fullName>
    </submittedName>
</protein>
<reference evidence="3" key="1">
    <citation type="journal article" date="2019" name="Int. J. Syst. Evol. Microbiol.">
        <title>The Global Catalogue of Microorganisms (GCM) 10K type strain sequencing project: providing services to taxonomists for standard genome sequencing and annotation.</title>
        <authorList>
            <consortium name="The Broad Institute Genomics Platform"/>
            <consortium name="The Broad Institute Genome Sequencing Center for Infectious Disease"/>
            <person name="Wu L."/>
            <person name="Ma J."/>
        </authorList>
    </citation>
    <scope>NUCLEOTIDE SEQUENCE [LARGE SCALE GENOMIC DNA]</scope>
    <source>
        <strain evidence="3">JCM 4395</strain>
    </source>
</reference>
<evidence type="ECO:0000313" key="2">
    <source>
        <dbReference type="EMBL" id="GAA2511148.1"/>
    </source>
</evidence>
<dbReference type="EMBL" id="BAAASG010000016">
    <property type="protein sequence ID" value="GAA2511148.1"/>
    <property type="molecule type" value="Genomic_DNA"/>
</dbReference>
<feature type="signal peptide" evidence="1">
    <location>
        <begin position="1"/>
        <end position="26"/>
    </location>
</feature>
<sequence>MKTVSSTLKRMAVPVLAVSLAVPAFATPAAAATPGSTALRLFGMVVLSARSGVANHVTASTSTGRVILTDSTGIALGPGCVRLTATSVDCGSVAGTSRLSIGLGDLDDSFDGTSVSLPTLVDAGTGSDTVATGSGNDTIGVSGDSPAVDTVSCDGGSDVVFADPGDSVAADCETRS</sequence>
<evidence type="ECO:0000256" key="1">
    <source>
        <dbReference type="SAM" id="SignalP"/>
    </source>
</evidence>
<comment type="caution">
    <text evidence="2">The sequence shown here is derived from an EMBL/GenBank/DDBJ whole genome shotgun (WGS) entry which is preliminary data.</text>
</comment>
<proteinExistence type="predicted"/>